<reference evidence="6 7" key="1">
    <citation type="submission" date="2020-07" db="EMBL/GenBank/DDBJ databases">
        <title>Characterization and genome sequencing of isolate MD1, a novel member within the family Lachnospiraceae.</title>
        <authorList>
            <person name="Rettenmaier R."/>
            <person name="Di Bello L."/>
            <person name="Zinser C."/>
            <person name="Scheitz K."/>
            <person name="Liebl W."/>
            <person name="Zverlov V."/>
        </authorList>
    </citation>
    <scope>NUCLEOTIDE SEQUENCE [LARGE SCALE GENOMIC DNA]</scope>
    <source>
        <strain evidence="6 7">MD1</strain>
    </source>
</reference>
<name>A0A839K2J9_9FIRM</name>
<dbReference type="InterPro" id="IPR046947">
    <property type="entry name" value="LytR-like"/>
</dbReference>
<dbReference type="InterPro" id="IPR007492">
    <property type="entry name" value="LytTR_DNA-bd_dom"/>
</dbReference>
<keyword evidence="7" id="KW-1185">Reference proteome</keyword>
<protein>
    <recommendedName>
        <fullName evidence="1">Stage 0 sporulation protein A homolog</fullName>
    </recommendedName>
</protein>
<comment type="caution">
    <text evidence="6">The sequence shown here is derived from an EMBL/GenBank/DDBJ whole genome shotgun (WGS) entry which is preliminary data.</text>
</comment>
<organism evidence="6 7">
    <name type="scientific">Variimorphobacter saccharofermentans</name>
    <dbReference type="NCBI Taxonomy" id="2755051"/>
    <lineage>
        <taxon>Bacteria</taxon>
        <taxon>Bacillati</taxon>
        <taxon>Bacillota</taxon>
        <taxon>Clostridia</taxon>
        <taxon>Lachnospirales</taxon>
        <taxon>Lachnospiraceae</taxon>
        <taxon>Variimorphobacter</taxon>
    </lineage>
</organism>
<dbReference type="SMART" id="SM00850">
    <property type="entry name" value="LytTR"/>
    <property type="match status" value="1"/>
</dbReference>
<dbReference type="RefSeq" id="WP_228353728.1">
    <property type="nucleotide sequence ID" value="NZ_JACEGA010000001.1"/>
</dbReference>
<dbReference type="InterPro" id="IPR011006">
    <property type="entry name" value="CheY-like_superfamily"/>
</dbReference>
<dbReference type="InterPro" id="IPR001789">
    <property type="entry name" value="Sig_transdc_resp-reg_receiver"/>
</dbReference>
<dbReference type="PROSITE" id="PS50930">
    <property type="entry name" value="HTH_LYTTR"/>
    <property type="match status" value="1"/>
</dbReference>
<dbReference type="GO" id="GO:0003677">
    <property type="term" value="F:DNA binding"/>
    <property type="evidence" value="ECO:0007669"/>
    <property type="project" value="InterPro"/>
</dbReference>
<dbReference type="PROSITE" id="PS50110">
    <property type="entry name" value="RESPONSE_REGULATORY"/>
    <property type="match status" value="1"/>
</dbReference>
<dbReference type="SUPFAM" id="SSF52172">
    <property type="entry name" value="CheY-like"/>
    <property type="match status" value="1"/>
</dbReference>
<dbReference type="Proteomes" id="UP000574276">
    <property type="component" value="Unassembled WGS sequence"/>
</dbReference>
<dbReference type="PANTHER" id="PTHR37299">
    <property type="entry name" value="TRANSCRIPTIONAL REGULATOR-RELATED"/>
    <property type="match status" value="1"/>
</dbReference>
<dbReference type="EMBL" id="JACEGA010000001">
    <property type="protein sequence ID" value="MBB2184135.1"/>
    <property type="molecule type" value="Genomic_DNA"/>
</dbReference>
<dbReference type="AlphaFoldDB" id="A0A839K2J9"/>
<evidence type="ECO:0000259" key="5">
    <source>
        <dbReference type="PROSITE" id="PS50930"/>
    </source>
</evidence>
<feature type="domain" description="HTH LytTR-type" evidence="5">
    <location>
        <begin position="130"/>
        <end position="219"/>
    </location>
</feature>
<comment type="function">
    <text evidence="2">May play the central regulatory role in sporulation. It may be an element of the effector pathway responsible for the activation of sporulation genes in response to nutritional stress. Spo0A may act in concert with spo0H (a sigma factor) to control the expression of some genes that are critical to the sporulation process.</text>
</comment>
<dbReference type="Gene3D" id="3.40.50.2300">
    <property type="match status" value="1"/>
</dbReference>
<evidence type="ECO:0000313" key="7">
    <source>
        <dbReference type="Proteomes" id="UP000574276"/>
    </source>
</evidence>
<dbReference type="Pfam" id="PF00072">
    <property type="entry name" value="Response_reg"/>
    <property type="match status" value="1"/>
</dbReference>
<sequence>MHIAVCDDNLDELSRISSLLEDYYREVDSSVTYEAFHNATDLIETMKTRQFDLLLLDILMPGVTGMDAAKEIRNTGSEIPIIFLTSSREYAVESYRVGATDYILKPACKDEIFPSISKQLARFTQEDMYLTLKTGSGIVKLPFSQIIYVEVINRSVQFVLTKGEVREAYGYLADYESDLLSYSYFLKPHRSYIVNLRQVTELNKKGFVTTIGKTVPVARDAFPNAKAVYMKYLLSPSERRTIL</sequence>
<dbReference type="CDD" id="cd00156">
    <property type="entry name" value="REC"/>
    <property type="match status" value="1"/>
</dbReference>
<dbReference type="PANTHER" id="PTHR37299:SF1">
    <property type="entry name" value="STAGE 0 SPORULATION PROTEIN A HOMOLOG"/>
    <property type="match status" value="1"/>
</dbReference>
<proteinExistence type="predicted"/>
<evidence type="ECO:0000256" key="3">
    <source>
        <dbReference type="PROSITE-ProRule" id="PRU00169"/>
    </source>
</evidence>
<evidence type="ECO:0000259" key="4">
    <source>
        <dbReference type="PROSITE" id="PS50110"/>
    </source>
</evidence>
<dbReference type="GO" id="GO:0000156">
    <property type="term" value="F:phosphorelay response regulator activity"/>
    <property type="evidence" value="ECO:0007669"/>
    <property type="project" value="InterPro"/>
</dbReference>
<accession>A0A839K2J9</accession>
<evidence type="ECO:0000256" key="1">
    <source>
        <dbReference type="ARBA" id="ARBA00018672"/>
    </source>
</evidence>
<keyword evidence="3" id="KW-0597">Phosphoprotein</keyword>
<feature type="domain" description="Response regulatory" evidence="4">
    <location>
        <begin position="2"/>
        <end position="120"/>
    </location>
</feature>
<evidence type="ECO:0000313" key="6">
    <source>
        <dbReference type="EMBL" id="MBB2184135.1"/>
    </source>
</evidence>
<feature type="modified residue" description="4-aspartylphosphate" evidence="3">
    <location>
        <position position="57"/>
    </location>
</feature>
<dbReference type="Gene3D" id="2.40.50.1020">
    <property type="entry name" value="LytTr DNA-binding domain"/>
    <property type="match status" value="1"/>
</dbReference>
<gene>
    <name evidence="6" type="ORF">H0486_14735</name>
</gene>
<dbReference type="SMART" id="SM00448">
    <property type="entry name" value="REC"/>
    <property type="match status" value="1"/>
</dbReference>
<dbReference type="Pfam" id="PF04397">
    <property type="entry name" value="LytTR"/>
    <property type="match status" value="1"/>
</dbReference>
<evidence type="ECO:0000256" key="2">
    <source>
        <dbReference type="ARBA" id="ARBA00024867"/>
    </source>
</evidence>